<keyword evidence="3" id="KW-1185">Reference proteome</keyword>
<protein>
    <submittedName>
        <fullName evidence="2">Uncharacterized protein</fullName>
    </submittedName>
</protein>
<dbReference type="Proteomes" id="UP000299102">
    <property type="component" value="Unassembled WGS sequence"/>
</dbReference>
<name>A0A4C1X6X3_EUMVA</name>
<evidence type="ECO:0000256" key="1">
    <source>
        <dbReference type="SAM" id="MobiDB-lite"/>
    </source>
</evidence>
<gene>
    <name evidence="2" type="ORF">EVAR_40648_1</name>
</gene>
<accession>A0A4C1X6X3</accession>
<organism evidence="2 3">
    <name type="scientific">Eumeta variegata</name>
    <name type="common">Bagworm moth</name>
    <name type="synonym">Eumeta japonica</name>
    <dbReference type="NCBI Taxonomy" id="151549"/>
    <lineage>
        <taxon>Eukaryota</taxon>
        <taxon>Metazoa</taxon>
        <taxon>Ecdysozoa</taxon>
        <taxon>Arthropoda</taxon>
        <taxon>Hexapoda</taxon>
        <taxon>Insecta</taxon>
        <taxon>Pterygota</taxon>
        <taxon>Neoptera</taxon>
        <taxon>Endopterygota</taxon>
        <taxon>Lepidoptera</taxon>
        <taxon>Glossata</taxon>
        <taxon>Ditrysia</taxon>
        <taxon>Tineoidea</taxon>
        <taxon>Psychidae</taxon>
        <taxon>Oiketicinae</taxon>
        <taxon>Eumeta</taxon>
    </lineage>
</organism>
<comment type="caution">
    <text evidence="2">The sequence shown here is derived from an EMBL/GenBank/DDBJ whole genome shotgun (WGS) entry which is preliminary data.</text>
</comment>
<evidence type="ECO:0000313" key="2">
    <source>
        <dbReference type="EMBL" id="GBP58104.1"/>
    </source>
</evidence>
<proteinExistence type="predicted"/>
<sequence length="218" mass="24325">MRGDKATGGGYLRRTLTSAAGPSRLFAACRVGGAGRRQRPRAPRRKRPTSGPETMRARLKGSPSAIYRPLAVQIISAPIRRDGRRRGRVSFRWRARLRLTDGRTRRAARGRTGDRVNKCAVRPLIINKCTGDSIYPRRCHLPIQLRRAPLAPRARPSPRLAAMLTTFVPIINYPPARRPTAIGKEPPHLAFKKLRGRALRAARGLRGTAMARDKKIHS</sequence>
<dbReference type="AlphaFoldDB" id="A0A4C1X6X3"/>
<feature type="region of interest" description="Disordered" evidence="1">
    <location>
        <begin position="31"/>
        <end position="60"/>
    </location>
</feature>
<reference evidence="2 3" key="1">
    <citation type="journal article" date="2019" name="Commun. Biol.">
        <title>The bagworm genome reveals a unique fibroin gene that provides high tensile strength.</title>
        <authorList>
            <person name="Kono N."/>
            <person name="Nakamura H."/>
            <person name="Ohtoshi R."/>
            <person name="Tomita M."/>
            <person name="Numata K."/>
            <person name="Arakawa K."/>
        </authorList>
    </citation>
    <scope>NUCLEOTIDE SEQUENCE [LARGE SCALE GENOMIC DNA]</scope>
</reference>
<feature type="compositionally biased region" description="Basic residues" evidence="1">
    <location>
        <begin position="36"/>
        <end position="48"/>
    </location>
</feature>
<evidence type="ECO:0000313" key="3">
    <source>
        <dbReference type="Proteomes" id="UP000299102"/>
    </source>
</evidence>
<dbReference type="EMBL" id="BGZK01000727">
    <property type="protein sequence ID" value="GBP58104.1"/>
    <property type="molecule type" value="Genomic_DNA"/>
</dbReference>